<dbReference type="GO" id="GO:0008170">
    <property type="term" value="F:N-methyltransferase activity"/>
    <property type="evidence" value="ECO:0007669"/>
    <property type="project" value="InterPro"/>
</dbReference>
<dbReference type="InterPro" id="IPR001091">
    <property type="entry name" value="RM_Methyltransferase"/>
</dbReference>
<feature type="domain" description="C2H2-type" evidence="4">
    <location>
        <begin position="166"/>
        <end position="197"/>
    </location>
</feature>
<evidence type="ECO:0000259" key="4">
    <source>
        <dbReference type="PROSITE" id="PS50157"/>
    </source>
</evidence>
<keyword evidence="6" id="KW-1185">Reference proteome</keyword>
<dbReference type="PROSITE" id="PS50157">
    <property type="entry name" value="ZINC_FINGER_C2H2_2"/>
    <property type="match status" value="1"/>
</dbReference>
<name>A0A851HAU5_9MOLU</name>
<dbReference type="Gene3D" id="3.40.50.150">
    <property type="entry name" value="Vaccinia Virus protein VP39"/>
    <property type="match status" value="1"/>
</dbReference>
<gene>
    <name evidence="5" type="ORF">HR065_03275</name>
</gene>
<sequence length="260" mass="30100">MADPPYNINKDFGNNKDCLTIEQYIKWMLKWVKKSLKLLKPNGVLYIYGYPEILSRISARFPIDQQRILAWHYTNKTTPSSKFWQRSYESILCLWNEQKPKLYIDQIREPYTPAYFNFSGKKRKETLGRFGSQATTYKVHEKGALPRDVIKIPALAGGAGLKERFFLCRTCENKILPSKELKKHLKHDTIVHPTQKPQALTEKLINSVIQTNTPGNVLIPFVGSGSELLVAKRMNLNYIGIEINPDYVFFVEKILKNPLH</sequence>
<evidence type="ECO:0000313" key="5">
    <source>
        <dbReference type="EMBL" id="NWN46082.1"/>
    </source>
</evidence>
<evidence type="ECO:0000256" key="3">
    <source>
        <dbReference type="RuleBase" id="RU362026"/>
    </source>
</evidence>
<keyword evidence="2 5" id="KW-0808">Transferase</keyword>
<dbReference type="InterPro" id="IPR029063">
    <property type="entry name" value="SAM-dependent_MTases_sf"/>
</dbReference>
<dbReference type="AlphaFoldDB" id="A0A851HAU5"/>
<organism evidence="5 6">
    <name type="scientific">Candidatus Phytoplasma pruni</name>
    <dbReference type="NCBI Taxonomy" id="479893"/>
    <lineage>
        <taxon>Bacteria</taxon>
        <taxon>Bacillati</taxon>
        <taxon>Mycoplasmatota</taxon>
        <taxon>Mollicutes</taxon>
        <taxon>Acholeplasmatales</taxon>
        <taxon>Acholeplasmataceae</taxon>
        <taxon>Candidatus Phytoplasma</taxon>
        <taxon>16SrIII (X-disease group)</taxon>
    </lineage>
</organism>
<dbReference type="PRINTS" id="PR00508">
    <property type="entry name" value="S21N4MTFRASE"/>
</dbReference>
<dbReference type="SUPFAM" id="SSF53335">
    <property type="entry name" value="S-adenosyl-L-methionine-dependent methyltransferases"/>
    <property type="match status" value="1"/>
</dbReference>
<reference evidence="5 6" key="1">
    <citation type="submission" date="2020-06" db="EMBL/GenBank/DDBJ databases">
        <title>Draft genome sequence of Candidatus Phytoplasma pruni (X-disease group, subgroup 16SrIII-B) strain ChTDIII from Argentina.</title>
        <authorList>
            <person name="Fernandez F.D."/>
            <person name="Zuebert C."/>
            <person name="Huettel B."/>
            <person name="Kube M."/>
            <person name="Conci L.R."/>
        </authorList>
    </citation>
    <scope>NUCLEOTIDE SEQUENCE [LARGE SCALE GENOMIC DNA]</scope>
    <source>
        <strain evidence="5 6">ChTDIII</strain>
    </source>
</reference>
<comment type="caution">
    <text evidence="5">The sequence shown here is derived from an EMBL/GenBank/DDBJ whole genome shotgun (WGS) entry which is preliminary data.</text>
</comment>
<keyword evidence="1 5" id="KW-0489">Methyltransferase</keyword>
<accession>A0A851HAU5</accession>
<dbReference type="GO" id="GO:0032259">
    <property type="term" value="P:methylation"/>
    <property type="evidence" value="ECO:0007669"/>
    <property type="project" value="UniProtKB-KW"/>
</dbReference>
<proteinExistence type="inferred from homology"/>
<dbReference type="Proteomes" id="UP000568109">
    <property type="component" value="Unassembled WGS sequence"/>
</dbReference>
<dbReference type="Pfam" id="PF01555">
    <property type="entry name" value="N6_N4_Mtase"/>
    <property type="match status" value="1"/>
</dbReference>
<evidence type="ECO:0000313" key="6">
    <source>
        <dbReference type="Proteomes" id="UP000568109"/>
    </source>
</evidence>
<protein>
    <recommendedName>
        <fullName evidence="3">Methyltransferase</fullName>
        <ecNumber evidence="3">2.1.1.-</ecNumber>
    </recommendedName>
</protein>
<dbReference type="EMBL" id="JABUOH010000065">
    <property type="protein sequence ID" value="NWN46082.1"/>
    <property type="molecule type" value="Genomic_DNA"/>
</dbReference>
<comment type="similarity">
    <text evidence="3">Belongs to the N(4)/N(6)-methyltransferase family.</text>
</comment>
<dbReference type="InterPro" id="IPR013087">
    <property type="entry name" value="Znf_C2H2_type"/>
</dbReference>
<evidence type="ECO:0000256" key="1">
    <source>
        <dbReference type="ARBA" id="ARBA00022603"/>
    </source>
</evidence>
<dbReference type="GO" id="GO:0003677">
    <property type="term" value="F:DNA binding"/>
    <property type="evidence" value="ECO:0007669"/>
    <property type="project" value="InterPro"/>
</dbReference>
<evidence type="ECO:0000256" key="2">
    <source>
        <dbReference type="ARBA" id="ARBA00022679"/>
    </source>
</evidence>
<dbReference type="EC" id="2.1.1.-" evidence="3"/>
<dbReference type="InterPro" id="IPR002941">
    <property type="entry name" value="DNA_methylase_N4/N6"/>
</dbReference>